<dbReference type="GeneID" id="70289223"/>
<comment type="caution">
    <text evidence="1">The sequence shown here is derived from an EMBL/GenBank/DDBJ whole genome shotgun (WGS) entry which is preliminary data.</text>
</comment>
<protein>
    <submittedName>
        <fullName evidence="1">Uncharacterized protein</fullName>
    </submittedName>
</protein>
<organism evidence="1 2">
    <name type="scientific">Emericellopsis atlantica</name>
    <dbReference type="NCBI Taxonomy" id="2614577"/>
    <lineage>
        <taxon>Eukaryota</taxon>
        <taxon>Fungi</taxon>
        <taxon>Dikarya</taxon>
        <taxon>Ascomycota</taxon>
        <taxon>Pezizomycotina</taxon>
        <taxon>Sordariomycetes</taxon>
        <taxon>Hypocreomycetidae</taxon>
        <taxon>Hypocreales</taxon>
        <taxon>Bionectriaceae</taxon>
        <taxon>Emericellopsis</taxon>
    </lineage>
</organism>
<gene>
    <name evidence="1" type="ORF">F5Z01DRAFT_232533</name>
</gene>
<accession>A0A9P8CMJ9</accession>
<dbReference type="Proteomes" id="UP000887229">
    <property type="component" value="Unassembled WGS sequence"/>
</dbReference>
<keyword evidence="2" id="KW-1185">Reference proteome</keyword>
<proteinExistence type="predicted"/>
<dbReference type="RefSeq" id="XP_046116447.1">
    <property type="nucleotide sequence ID" value="XM_046258320.1"/>
</dbReference>
<dbReference type="EMBL" id="MU251262">
    <property type="protein sequence ID" value="KAG9252523.1"/>
    <property type="molecule type" value="Genomic_DNA"/>
</dbReference>
<reference evidence="1" key="1">
    <citation type="journal article" date="2021" name="IMA Fungus">
        <title>Genomic characterization of three marine fungi, including Emericellopsis atlantica sp. nov. with signatures of a generalist lifestyle and marine biomass degradation.</title>
        <authorList>
            <person name="Hagestad O.C."/>
            <person name="Hou L."/>
            <person name="Andersen J.H."/>
            <person name="Hansen E.H."/>
            <person name="Altermark B."/>
            <person name="Li C."/>
            <person name="Kuhnert E."/>
            <person name="Cox R.J."/>
            <person name="Crous P.W."/>
            <person name="Spatafora J.W."/>
            <person name="Lail K."/>
            <person name="Amirebrahimi M."/>
            <person name="Lipzen A."/>
            <person name="Pangilinan J."/>
            <person name="Andreopoulos W."/>
            <person name="Hayes R.D."/>
            <person name="Ng V."/>
            <person name="Grigoriev I.V."/>
            <person name="Jackson S.A."/>
            <person name="Sutton T.D.S."/>
            <person name="Dobson A.D.W."/>
            <person name="Rama T."/>
        </authorList>
    </citation>
    <scope>NUCLEOTIDE SEQUENCE</scope>
    <source>
        <strain evidence="1">TS7</strain>
    </source>
</reference>
<name>A0A9P8CMJ9_9HYPO</name>
<sequence>MDKDKKHGTGRDGSARDVLCLNGLVGLGSEVLSLALLVCFFPQGSAGCDGLFDLHFVDLDGLDAGISRLLLRVWRVRRRTSFTLSIINIRLLWTGGLDSGAIREACCTLRLARIRLAAPGVWCIRPRLWVLRPSQWGTCRASILLSADGSDLKLEAEAFRLVEVRGGSP</sequence>
<evidence type="ECO:0000313" key="1">
    <source>
        <dbReference type="EMBL" id="KAG9252523.1"/>
    </source>
</evidence>
<dbReference type="AlphaFoldDB" id="A0A9P8CMJ9"/>
<evidence type="ECO:0000313" key="2">
    <source>
        <dbReference type="Proteomes" id="UP000887229"/>
    </source>
</evidence>